<dbReference type="Pfam" id="PF00106">
    <property type="entry name" value="adh_short"/>
    <property type="match status" value="1"/>
</dbReference>
<evidence type="ECO:0000313" key="5">
    <source>
        <dbReference type="EMBL" id="KAK4219008.1"/>
    </source>
</evidence>
<gene>
    <name evidence="5" type="ORF">QBC37DRAFT_166225</name>
</gene>
<comment type="similarity">
    <text evidence="1">Belongs to the short-chain dehydrogenases/reductases (SDR) family.</text>
</comment>
<dbReference type="Proteomes" id="UP001301769">
    <property type="component" value="Unassembled WGS sequence"/>
</dbReference>
<dbReference type="PANTHER" id="PTHR43180">
    <property type="entry name" value="3-OXOACYL-(ACYL-CARRIER-PROTEIN) REDUCTASE (AFU_ORTHOLOGUE AFUA_6G11210)"/>
    <property type="match status" value="1"/>
</dbReference>
<evidence type="ECO:0008006" key="7">
    <source>
        <dbReference type="Google" id="ProtNLM"/>
    </source>
</evidence>
<dbReference type="InterPro" id="IPR036291">
    <property type="entry name" value="NAD(P)-bd_dom_sf"/>
</dbReference>
<dbReference type="SUPFAM" id="SSF51735">
    <property type="entry name" value="NAD(P)-binding Rossmann-fold domains"/>
    <property type="match status" value="1"/>
</dbReference>
<dbReference type="EMBL" id="MU858050">
    <property type="protein sequence ID" value="KAK4219008.1"/>
    <property type="molecule type" value="Genomic_DNA"/>
</dbReference>
<proteinExistence type="inferred from homology"/>
<dbReference type="PANTHER" id="PTHR43180:SF16">
    <property type="entry name" value="BACILYSIN BIOSYNTHESIS OXIDOREDUCTASE BACC"/>
    <property type="match status" value="1"/>
</dbReference>
<evidence type="ECO:0000256" key="2">
    <source>
        <dbReference type="ARBA" id="ARBA00022857"/>
    </source>
</evidence>
<name>A0AAN7BCK7_9PEZI</name>
<protein>
    <recommendedName>
        <fullName evidence="7">NAD(P)-binding protein</fullName>
    </recommendedName>
</protein>
<reference evidence="5" key="1">
    <citation type="journal article" date="2023" name="Mol. Phylogenet. Evol.">
        <title>Genome-scale phylogeny and comparative genomics of the fungal order Sordariales.</title>
        <authorList>
            <person name="Hensen N."/>
            <person name="Bonometti L."/>
            <person name="Westerberg I."/>
            <person name="Brannstrom I.O."/>
            <person name="Guillou S."/>
            <person name="Cros-Aarteil S."/>
            <person name="Calhoun S."/>
            <person name="Haridas S."/>
            <person name="Kuo A."/>
            <person name="Mondo S."/>
            <person name="Pangilinan J."/>
            <person name="Riley R."/>
            <person name="LaButti K."/>
            <person name="Andreopoulos B."/>
            <person name="Lipzen A."/>
            <person name="Chen C."/>
            <person name="Yan M."/>
            <person name="Daum C."/>
            <person name="Ng V."/>
            <person name="Clum A."/>
            <person name="Steindorff A."/>
            <person name="Ohm R.A."/>
            <person name="Martin F."/>
            <person name="Silar P."/>
            <person name="Natvig D.O."/>
            <person name="Lalanne C."/>
            <person name="Gautier V."/>
            <person name="Ament-Velasquez S.L."/>
            <person name="Kruys A."/>
            <person name="Hutchinson M.I."/>
            <person name="Powell A.J."/>
            <person name="Barry K."/>
            <person name="Miller A.N."/>
            <person name="Grigoriev I.V."/>
            <person name="Debuchy R."/>
            <person name="Gladieux P."/>
            <person name="Hiltunen Thoren M."/>
            <person name="Johannesson H."/>
        </authorList>
    </citation>
    <scope>NUCLEOTIDE SEQUENCE</scope>
    <source>
        <strain evidence="5">PSN293</strain>
    </source>
</reference>
<comment type="caution">
    <text evidence="5">The sequence shown here is derived from an EMBL/GenBank/DDBJ whole genome shotgun (WGS) entry which is preliminary data.</text>
</comment>
<dbReference type="InterPro" id="IPR002347">
    <property type="entry name" value="SDR_fam"/>
</dbReference>
<dbReference type="AlphaFoldDB" id="A0AAN7BCK7"/>
<dbReference type="PRINTS" id="PR00081">
    <property type="entry name" value="GDHRDH"/>
</dbReference>
<reference evidence="5" key="2">
    <citation type="submission" date="2023-05" db="EMBL/GenBank/DDBJ databases">
        <authorList>
            <consortium name="Lawrence Berkeley National Laboratory"/>
            <person name="Steindorff A."/>
            <person name="Hensen N."/>
            <person name="Bonometti L."/>
            <person name="Westerberg I."/>
            <person name="Brannstrom I.O."/>
            <person name="Guillou S."/>
            <person name="Cros-Aarteil S."/>
            <person name="Calhoun S."/>
            <person name="Haridas S."/>
            <person name="Kuo A."/>
            <person name="Mondo S."/>
            <person name="Pangilinan J."/>
            <person name="Riley R."/>
            <person name="Labutti K."/>
            <person name="Andreopoulos B."/>
            <person name="Lipzen A."/>
            <person name="Chen C."/>
            <person name="Yanf M."/>
            <person name="Daum C."/>
            <person name="Ng V."/>
            <person name="Clum A."/>
            <person name="Ohm R."/>
            <person name="Martin F."/>
            <person name="Silar P."/>
            <person name="Natvig D."/>
            <person name="Lalanne C."/>
            <person name="Gautier V."/>
            <person name="Ament-Velasquez S.L."/>
            <person name="Kruys A."/>
            <person name="Hutchinson M.I."/>
            <person name="Powell A.J."/>
            <person name="Barry K."/>
            <person name="Miller A.N."/>
            <person name="Grigoriev I.V."/>
            <person name="Debuchy R."/>
            <person name="Gladieux P."/>
            <person name="Thoren M.H."/>
            <person name="Johannesson H."/>
        </authorList>
    </citation>
    <scope>NUCLEOTIDE SEQUENCE</scope>
    <source>
        <strain evidence="5">PSN293</strain>
    </source>
</reference>
<organism evidence="5 6">
    <name type="scientific">Rhypophila decipiens</name>
    <dbReference type="NCBI Taxonomy" id="261697"/>
    <lineage>
        <taxon>Eukaryota</taxon>
        <taxon>Fungi</taxon>
        <taxon>Dikarya</taxon>
        <taxon>Ascomycota</taxon>
        <taxon>Pezizomycotina</taxon>
        <taxon>Sordariomycetes</taxon>
        <taxon>Sordariomycetidae</taxon>
        <taxon>Sordariales</taxon>
        <taxon>Naviculisporaceae</taxon>
        <taxon>Rhypophila</taxon>
    </lineage>
</organism>
<evidence type="ECO:0000313" key="6">
    <source>
        <dbReference type="Proteomes" id="UP001301769"/>
    </source>
</evidence>
<keyword evidence="3" id="KW-0560">Oxidoreductase</keyword>
<evidence type="ECO:0000256" key="1">
    <source>
        <dbReference type="ARBA" id="ARBA00006484"/>
    </source>
</evidence>
<sequence>MSIPFQSIVPDSSWSLVKTIKQSPPIDLTKPYDRSTLDNKTIIITGGSSGFGAAFAKDWASHGAQIIIGDLNDSAGEALISELNALPGSNKNHHFCHCDVTNWQDQVSLFRLAKKVSPTGIIHGVVAGAGIVETGNLVSGPTFEIPLSEDDVPPEPRLKVLGVNLTGVMYTVHLALFYLDLERSPSSQGTGSQDRHILLISSVAGLIPLPGQVEYTVSKHGVMGLFRSLRSTSWRQGIRVNVINPYFVETPLINDRGVGLLAGGGMAKLEDVVDAATRLMADEKIVGRGLAIGPKIRVVDDPETGDFRLVQRTEDGQGKEKAVWEIYGHDYDQVEVFMWRFVKLVNAFTTVRGWIGIFKDLFRSKRRNAPVGSTAAAGSGVRSGRVEKKKNR</sequence>
<dbReference type="Gene3D" id="3.40.50.720">
    <property type="entry name" value="NAD(P)-binding Rossmann-like Domain"/>
    <property type="match status" value="1"/>
</dbReference>
<dbReference type="GO" id="GO:0016491">
    <property type="term" value="F:oxidoreductase activity"/>
    <property type="evidence" value="ECO:0007669"/>
    <property type="project" value="UniProtKB-KW"/>
</dbReference>
<evidence type="ECO:0000256" key="4">
    <source>
        <dbReference type="SAM" id="MobiDB-lite"/>
    </source>
</evidence>
<keyword evidence="6" id="KW-1185">Reference proteome</keyword>
<dbReference type="PROSITE" id="PS00061">
    <property type="entry name" value="ADH_SHORT"/>
    <property type="match status" value="1"/>
</dbReference>
<keyword evidence="2" id="KW-0521">NADP</keyword>
<feature type="region of interest" description="Disordered" evidence="4">
    <location>
        <begin position="371"/>
        <end position="392"/>
    </location>
</feature>
<accession>A0AAN7BCK7</accession>
<evidence type="ECO:0000256" key="3">
    <source>
        <dbReference type="ARBA" id="ARBA00023002"/>
    </source>
</evidence>
<dbReference type="InterPro" id="IPR020904">
    <property type="entry name" value="Sc_DH/Rdtase_CS"/>
</dbReference>